<dbReference type="PANTHER" id="PTHR44186">
    <property type="match status" value="1"/>
</dbReference>
<feature type="chain" id="PRO_5047297975" description="Tetratricopeptide repeat protein" evidence="4">
    <location>
        <begin position="26"/>
        <end position="423"/>
    </location>
</feature>
<comment type="caution">
    <text evidence="5">The sequence shown here is derived from an EMBL/GenBank/DDBJ whole genome shotgun (WGS) entry which is preliminary data.</text>
</comment>
<evidence type="ECO:0000256" key="3">
    <source>
        <dbReference type="SAM" id="MobiDB-lite"/>
    </source>
</evidence>
<dbReference type="InterPro" id="IPR019734">
    <property type="entry name" value="TPR_rpt"/>
</dbReference>
<gene>
    <name evidence="5" type="ORF">RT723_14470</name>
</gene>
<dbReference type="Gene3D" id="1.25.40.10">
    <property type="entry name" value="Tetratricopeptide repeat domain"/>
    <property type="match status" value="3"/>
</dbReference>
<feature type="signal peptide" evidence="4">
    <location>
        <begin position="1"/>
        <end position="25"/>
    </location>
</feature>
<evidence type="ECO:0000256" key="1">
    <source>
        <dbReference type="ARBA" id="ARBA00022737"/>
    </source>
</evidence>
<name>A0ABU3R3D8_9GAMM</name>
<protein>
    <recommendedName>
        <fullName evidence="7">Tetratricopeptide repeat protein</fullName>
    </recommendedName>
</protein>
<sequence>MKNVLNLFLCVVITAGVTLAPIAEAKVPADKQEELKKRQKARGGKALSPRAGKKVQKAFELYQEDKVNEALEILLEMSPKDDFDKANVDRYIGSMYAGIDGKGEEAIVRLKSAIESDELPFRDHSEILNNVAALSMQAQNYEDAIKYYKEYINFSLDENEKVYVGIANAYYELKQYDNVFEPAKKAIALQEKPNQNPYILIMASYYEQKKYKETTKAVEVLVKTFPEESKWWVQLANFYALIEDYDRALSTFEVAYRNGYLTKDSEMKRLAQLYANNGIPYKAAVIQEKYINSGLIKKDDKALSIMASTFQNAKEFKKAATYYGEAAKLSNDGDLFRKQGNNLMIIEQYEAALDAFDKASKAGFKREGMLQVLIGEANFYLENWQASYDAFKEAKKDKNTAKTAASWQSFVKETAGRKGLVLN</sequence>
<dbReference type="RefSeq" id="WP_315947777.1">
    <property type="nucleotide sequence ID" value="NZ_JAWCUA010000010.1"/>
</dbReference>
<dbReference type="SUPFAM" id="SSF48452">
    <property type="entry name" value="TPR-like"/>
    <property type="match status" value="2"/>
</dbReference>
<organism evidence="5 6">
    <name type="scientific">Psychrosphaera aquimarina</name>
    <dbReference type="NCBI Taxonomy" id="2044854"/>
    <lineage>
        <taxon>Bacteria</taxon>
        <taxon>Pseudomonadati</taxon>
        <taxon>Pseudomonadota</taxon>
        <taxon>Gammaproteobacteria</taxon>
        <taxon>Alteromonadales</taxon>
        <taxon>Pseudoalteromonadaceae</taxon>
        <taxon>Psychrosphaera</taxon>
    </lineage>
</organism>
<dbReference type="SMART" id="SM00028">
    <property type="entry name" value="TPR"/>
    <property type="match status" value="3"/>
</dbReference>
<feature type="region of interest" description="Disordered" evidence="3">
    <location>
        <begin position="30"/>
        <end position="49"/>
    </location>
</feature>
<reference evidence="5 6" key="1">
    <citation type="submission" date="2023-10" db="EMBL/GenBank/DDBJ databases">
        <title>Psychrosphaera aquimaarina strain SW33 isolated from seawater.</title>
        <authorList>
            <person name="Bayburt H."/>
            <person name="Kim J.M."/>
            <person name="Choi B.J."/>
            <person name="Jeon C.O."/>
        </authorList>
    </citation>
    <scope>NUCLEOTIDE SEQUENCE [LARGE SCALE GENOMIC DNA]</scope>
    <source>
        <strain evidence="5 6">KCTC 52743</strain>
    </source>
</reference>
<keyword evidence="6" id="KW-1185">Reference proteome</keyword>
<evidence type="ECO:0000313" key="6">
    <source>
        <dbReference type="Proteomes" id="UP001257914"/>
    </source>
</evidence>
<evidence type="ECO:0000313" key="5">
    <source>
        <dbReference type="EMBL" id="MDU0114176.1"/>
    </source>
</evidence>
<dbReference type="EMBL" id="JAWCUA010000010">
    <property type="protein sequence ID" value="MDU0114176.1"/>
    <property type="molecule type" value="Genomic_DNA"/>
</dbReference>
<evidence type="ECO:0000256" key="2">
    <source>
        <dbReference type="ARBA" id="ARBA00022803"/>
    </source>
</evidence>
<keyword evidence="4" id="KW-0732">Signal</keyword>
<dbReference type="PANTHER" id="PTHR44186:SF1">
    <property type="entry name" value="BARDET-BIEDL SYNDROME 4 PROTEIN"/>
    <property type="match status" value="1"/>
</dbReference>
<keyword evidence="1" id="KW-0677">Repeat</keyword>
<dbReference type="Proteomes" id="UP001257914">
    <property type="component" value="Unassembled WGS sequence"/>
</dbReference>
<dbReference type="InterPro" id="IPR011990">
    <property type="entry name" value="TPR-like_helical_dom_sf"/>
</dbReference>
<evidence type="ECO:0000256" key="4">
    <source>
        <dbReference type="SAM" id="SignalP"/>
    </source>
</evidence>
<keyword evidence="2" id="KW-0802">TPR repeat</keyword>
<proteinExistence type="predicted"/>
<accession>A0ABU3R3D8</accession>
<evidence type="ECO:0008006" key="7">
    <source>
        <dbReference type="Google" id="ProtNLM"/>
    </source>
</evidence>